<evidence type="ECO:0000256" key="3">
    <source>
        <dbReference type="HAMAP-Rule" id="MF_00187"/>
    </source>
</evidence>
<accession>A0A1Y5RI38</accession>
<dbReference type="OrthoDB" id="3197277at2"/>
<dbReference type="RefSeq" id="WP_085863024.1">
    <property type="nucleotide sequence ID" value="NZ_FWFT01000001.1"/>
</dbReference>
<dbReference type="GO" id="GO:0006777">
    <property type="term" value="P:Mo-molybdopterin cofactor biosynthetic process"/>
    <property type="evidence" value="ECO:0007669"/>
    <property type="project" value="UniProtKB-UniRule"/>
</dbReference>
<comment type="similarity">
    <text evidence="3">Belongs to the FdhD family.</text>
</comment>
<feature type="active site" description="Cysteine persulfide intermediate" evidence="3">
    <location>
        <position position="104"/>
    </location>
</feature>
<comment type="function">
    <text evidence="3">Required for formate dehydrogenase (FDH) activity. Acts as a sulfur carrier protein that transfers sulfur from IscS to the molybdenum cofactor prior to its insertion into FDH.</text>
</comment>
<comment type="caution">
    <text evidence="3">Lacks conserved residue(s) required for the propagation of feature annotation.</text>
</comment>
<keyword evidence="1 3" id="KW-0963">Cytoplasm</keyword>
<dbReference type="GO" id="GO:0016783">
    <property type="term" value="F:sulfurtransferase activity"/>
    <property type="evidence" value="ECO:0007669"/>
    <property type="project" value="InterPro"/>
</dbReference>
<dbReference type="AlphaFoldDB" id="A0A1Y5RI38"/>
<dbReference type="GO" id="GO:0097163">
    <property type="term" value="F:sulfur carrier activity"/>
    <property type="evidence" value="ECO:0007669"/>
    <property type="project" value="UniProtKB-UniRule"/>
</dbReference>
<evidence type="ECO:0000256" key="1">
    <source>
        <dbReference type="ARBA" id="ARBA00022490"/>
    </source>
</evidence>
<dbReference type="Pfam" id="PF02634">
    <property type="entry name" value="FdhD-NarQ"/>
    <property type="match status" value="1"/>
</dbReference>
<dbReference type="InterPro" id="IPR016193">
    <property type="entry name" value="Cytidine_deaminase-like"/>
</dbReference>
<gene>
    <name evidence="3" type="primary">fdhD</name>
    <name evidence="5" type="ORF">PSJ8397_00575</name>
</gene>
<dbReference type="PANTHER" id="PTHR30592:SF1">
    <property type="entry name" value="SULFUR CARRIER PROTEIN FDHD"/>
    <property type="match status" value="1"/>
</dbReference>
<keyword evidence="2 3" id="KW-0501">Molybdenum cofactor biosynthesis</keyword>
<evidence type="ECO:0000313" key="6">
    <source>
        <dbReference type="Proteomes" id="UP000193623"/>
    </source>
</evidence>
<keyword evidence="6" id="KW-1185">Reference proteome</keyword>
<dbReference type="HAMAP" id="MF_00187">
    <property type="entry name" value="FdhD"/>
    <property type="match status" value="1"/>
</dbReference>
<dbReference type="PANTHER" id="PTHR30592">
    <property type="entry name" value="FORMATE DEHYDROGENASE"/>
    <property type="match status" value="1"/>
</dbReference>
<proteinExistence type="inferred from homology"/>
<name>A0A1Y5RI38_9RHOB</name>
<evidence type="ECO:0000313" key="5">
    <source>
        <dbReference type="EMBL" id="SLN18119.1"/>
    </source>
</evidence>
<dbReference type="Proteomes" id="UP000193623">
    <property type="component" value="Unassembled WGS sequence"/>
</dbReference>
<protein>
    <recommendedName>
        <fullName evidence="3">Sulfur carrier protein FdhD</fullName>
    </recommendedName>
</protein>
<evidence type="ECO:0000256" key="4">
    <source>
        <dbReference type="SAM" id="MobiDB-lite"/>
    </source>
</evidence>
<sequence length="268" mass="28201">MNGARATPAHVVSNGRAREASRALPEEVPVALVYNGTTQAVMMATPCDLEDFGRGFTRTEGLGEVDSLEVVTHPKGIEVQMWLPDDRAEALAARRRAMAGPVGCGLCGIDSLEQAERDLPRVTRDVVLTAAQVAEAMTALRAGQHLHDRTRAVHGAGFYQPGVGLGTVREDVGRHNALDKMIGAVGVADAGAAVLTSRVSVEMVQKCAMADIPVILAVSAPTTLAVKTAEAANITLAALARDHTFELFTHPSRIETLTTPAKDAPDVA</sequence>
<dbReference type="Gene3D" id="3.10.20.10">
    <property type="match status" value="1"/>
</dbReference>
<dbReference type="EMBL" id="FWFT01000001">
    <property type="protein sequence ID" value="SLN18119.1"/>
    <property type="molecule type" value="Genomic_DNA"/>
</dbReference>
<organism evidence="5 6">
    <name type="scientific">Pseudooctadecabacter jejudonensis</name>
    <dbReference type="NCBI Taxonomy" id="1391910"/>
    <lineage>
        <taxon>Bacteria</taxon>
        <taxon>Pseudomonadati</taxon>
        <taxon>Pseudomonadota</taxon>
        <taxon>Alphaproteobacteria</taxon>
        <taxon>Rhodobacterales</taxon>
        <taxon>Paracoccaceae</taxon>
        <taxon>Pseudooctadecabacter</taxon>
    </lineage>
</organism>
<dbReference type="SUPFAM" id="SSF53927">
    <property type="entry name" value="Cytidine deaminase-like"/>
    <property type="match status" value="1"/>
</dbReference>
<evidence type="ECO:0000256" key="2">
    <source>
        <dbReference type="ARBA" id="ARBA00023150"/>
    </source>
</evidence>
<comment type="subcellular location">
    <subcellularLocation>
        <location evidence="3">Cytoplasm</location>
    </subcellularLocation>
</comment>
<dbReference type="InterPro" id="IPR003786">
    <property type="entry name" value="FdhD"/>
</dbReference>
<dbReference type="PIRSF" id="PIRSF015626">
    <property type="entry name" value="FdhD"/>
    <property type="match status" value="1"/>
</dbReference>
<dbReference type="NCBIfam" id="TIGR00129">
    <property type="entry name" value="fdhD_narQ"/>
    <property type="match status" value="1"/>
</dbReference>
<dbReference type="Gene3D" id="3.40.140.10">
    <property type="entry name" value="Cytidine Deaminase, domain 2"/>
    <property type="match status" value="1"/>
</dbReference>
<reference evidence="5 6" key="1">
    <citation type="submission" date="2017-03" db="EMBL/GenBank/DDBJ databases">
        <authorList>
            <person name="Afonso C.L."/>
            <person name="Miller P.J."/>
            <person name="Scott M.A."/>
            <person name="Spackman E."/>
            <person name="Goraichik I."/>
            <person name="Dimitrov K.M."/>
            <person name="Suarez D.L."/>
            <person name="Swayne D.E."/>
        </authorList>
    </citation>
    <scope>NUCLEOTIDE SEQUENCE [LARGE SCALE GENOMIC DNA]</scope>
    <source>
        <strain evidence="5 6">CECT 8397</strain>
    </source>
</reference>
<feature type="region of interest" description="Disordered" evidence="4">
    <location>
        <begin position="1"/>
        <end position="20"/>
    </location>
</feature>
<dbReference type="GO" id="GO:0005737">
    <property type="term" value="C:cytoplasm"/>
    <property type="evidence" value="ECO:0007669"/>
    <property type="project" value="UniProtKB-SubCell"/>
</dbReference>